<proteinExistence type="predicted"/>
<evidence type="ECO:0000313" key="2">
    <source>
        <dbReference type="Proteomes" id="UP000024404"/>
    </source>
</evidence>
<evidence type="ECO:0000313" key="1">
    <source>
        <dbReference type="EnsemblMetazoa" id="OVOC5108.1"/>
    </source>
</evidence>
<dbReference type="EMBL" id="CMVM020000148">
    <property type="status" value="NOT_ANNOTATED_CDS"/>
    <property type="molecule type" value="Genomic_DNA"/>
</dbReference>
<protein>
    <submittedName>
        <fullName evidence="1">Uncharacterized protein</fullName>
    </submittedName>
</protein>
<keyword evidence="2" id="KW-1185">Reference proteome</keyword>
<dbReference type="AlphaFoldDB" id="A0A8R1XZL0"/>
<dbReference type="Proteomes" id="UP000024404">
    <property type="component" value="Unassembled WGS sequence"/>
</dbReference>
<reference evidence="1" key="2">
    <citation type="submission" date="2022-06" db="UniProtKB">
        <authorList>
            <consortium name="EnsemblMetazoa"/>
        </authorList>
    </citation>
    <scope>IDENTIFICATION</scope>
</reference>
<sequence>MICHRSIVIVSPFGAFNFNKSSSSGQLNERLSQCSVHDQVEETTCEYRQLTAIQFKCLSSRYQYLSFTHRCLIGSELTLSYGE</sequence>
<name>A0A8R1XZL0_ONCVO</name>
<dbReference type="EnsemblMetazoa" id="OVOC5108.1">
    <property type="protein sequence ID" value="OVOC5108.1"/>
    <property type="gene ID" value="WBGene00241917"/>
</dbReference>
<accession>A0A8R1XZL0</accession>
<organism evidence="1 2">
    <name type="scientific">Onchocerca volvulus</name>
    <dbReference type="NCBI Taxonomy" id="6282"/>
    <lineage>
        <taxon>Eukaryota</taxon>
        <taxon>Metazoa</taxon>
        <taxon>Ecdysozoa</taxon>
        <taxon>Nematoda</taxon>
        <taxon>Chromadorea</taxon>
        <taxon>Rhabditida</taxon>
        <taxon>Spirurina</taxon>
        <taxon>Spiruromorpha</taxon>
        <taxon>Filarioidea</taxon>
        <taxon>Onchocercidae</taxon>
        <taxon>Onchocerca</taxon>
    </lineage>
</organism>
<reference evidence="2" key="1">
    <citation type="submission" date="2013-10" db="EMBL/GenBank/DDBJ databases">
        <title>Genome sequencing of Onchocerca volvulus.</title>
        <authorList>
            <person name="Cotton J."/>
            <person name="Tsai J."/>
            <person name="Stanley E."/>
            <person name="Tracey A."/>
            <person name="Holroyd N."/>
            <person name="Lustigman S."/>
            <person name="Berriman M."/>
        </authorList>
    </citation>
    <scope>NUCLEOTIDE SEQUENCE</scope>
</reference>